<dbReference type="Gene3D" id="3.30.200.20">
    <property type="entry name" value="Phosphorylase Kinase, domain 1"/>
    <property type="match status" value="1"/>
</dbReference>
<evidence type="ECO:0000313" key="4">
    <source>
        <dbReference type="EMBL" id="NDJ97310.1"/>
    </source>
</evidence>
<dbReference type="InterPro" id="IPR000719">
    <property type="entry name" value="Prot_kinase_dom"/>
</dbReference>
<dbReference type="GO" id="GO:0004674">
    <property type="term" value="F:protein serine/threonine kinase activity"/>
    <property type="evidence" value="ECO:0007669"/>
    <property type="project" value="InterPro"/>
</dbReference>
<dbReference type="GO" id="GO:0006914">
    <property type="term" value="P:autophagy"/>
    <property type="evidence" value="ECO:0007669"/>
    <property type="project" value="UniProtKB-ARBA"/>
</dbReference>
<evidence type="ECO:0000256" key="1">
    <source>
        <dbReference type="PROSITE-ProRule" id="PRU10141"/>
    </source>
</evidence>
<dbReference type="Pfam" id="PF00069">
    <property type="entry name" value="Pkinase"/>
    <property type="match status" value="1"/>
</dbReference>
<keyword evidence="1" id="KW-0547">Nucleotide-binding</keyword>
<feature type="binding site" evidence="1">
    <location>
        <position position="154"/>
    </location>
    <ligand>
        <name>ATP</name>
        <dbReference type="ChEBI" id="CHEBI:30616"/>
    </ligand>
</feature>
<dbReference type="InterPro" id="IPR045269">
    <property type="entry name" value="Atg1-like"/>
</dbReference>
<accession>A0A6B2G174</accession>
<dbReference type="InterPro" id="IPR017441">
    <property type="entry name" value="Protein_kinase_ATP_BS"/>
</dbReference>
<dbReference type="InterPro" id="IPR011009">
    <property type="entry name" value="Kinase-like_dom_sf"/>
</dbReference>
<organism evidence="4">
    <name type="scientific">Myxobolus squamalis</name>
    <name type="common">Myxosporean</name>
    <dbReference type="NCBI Taxonomy" id="59785"/>
    <lineage>
        <taxon>Eukaryota</taxon>
        <taxon>Metazoa</taxon>
        <taxon>Cnidaria</taxon>
        <taxon>Myxozoa</taxon>
        <taxon>Myxosporea</taxon>
        <taxon>Bivalvulida</taxon>
        <taxon>Platysporina</taxon>
        <taxon>Myxobolidae</taxon>
        <taxon>Myxobolus</taxon>
    </lineage>
</organism>
<dbReference type="AlphaFoldDB" id="A0A6B2G174"/>
<feature type="region of interest" description="Disordered" evidence="2">
    <location>
        <begin position="26"/>
        <end position="52"/>
    </location>
</feature>
<dbReference type="SUPFAM" id="SSF56112">
    <property type="entry name" value="Protein kinase-like (PK-like)"/>
    <property type="match status" value="1"/>
</dbReference>
<dbReference type="GO" id="GO:0010506">
    <property type="term" value="P:regulation of autophagy"/>
    <property type="evidence" value="ECO:0007669"/>
    <property type="project" value="InterPro"/>
</dbReference>
<sequence length="217" mass="24942">MSENNNTIHFCNEILKSKSRKEKSLHLCDRSLSEPKESTAKREKNGRRRSKSNSKVIKIFDRLKNGYQKAKLNLSVLNSSLATYKHPPLDSNLCCKSKAATNFKDYLIFGRTTIHDSSKNDRLDSFSLGNIIGRGSYGAVYNASSKNGQKYAIKLVLYAKLKQNIRFNSKKFKAKDVFLDDLKRFIDIKHPNILRLFSVFDSSNDDKIYLIFELAMR</sequence>
<name>A0A6B2G174_MYXSQ</name>
<evidence type="ECO:0000259" key="3">
    <source>
        <dbReference type="PROSITE" id="PS50011"/>
    </source>
</evidence>
<feature type="compositionally biased region" description="Basic and acidic residues" evidence="2">
    <location>
        <begin position="26"/>
        <end position="43"/>
    </location>
</feature>
<feature type="domain" description="Protein kinase" evidence="3">
    <location>
        <begin position="126"/>
        <end position="217"/>
    </location>
</feature>
<dbReference type="PROSITE" id="PS00107">
    <property type="entry name" value="PROTEIN_KINASE_ATP"/>
    <property type="match status" value="1"/>
</dbReference>
<keyword evidence="1" id="KW-0067">ATP-binding</keyword>
<dbReference type="PROSITE" id="PS50011">
    <property type="entry name" value="PROTEIN_KINASE_DOM"/>
    <property type="match status" value="1"/>
</dbReference>
<protein>
    <submittedName>
        <fullName evidence="4">Serine/threonine-protein kinase PLK4 (Trinotate prediction)</fullName>
    </submittedName>
</protein>
<proteinExistence type="predicted"/>
<dbReference type="PANTHER" id="PTHR24348">
    <property type="entry name" value="SERINE/THREONINE-PROTEIN KINASE UNC-51-RELATED"/>
    <property type="match status" value="1"/>
</dbReference>
<keyword evidence="4" id="KW-0808">Transferase</keyword>
<evidence type="ECO:0000256" key="2">
    <source>
        <dbReference type="SAM" id="MobiDB-lite"/>
    </source>
</evidence>
<dbReference type="GO" id="GO:0005737">
    <property type="term" value="C:cytoplasm"/>
    <property type="evidence" value="ECO:0007669"/>
    <property type="project" value="TreeGrafter"/>
</dbReference>
<dbReference type="EMBL" id="GHBR01002585">
    <property type="protein sequence ID" value="NDJ97310.1"/>
    <property type="molecule type" value="Transcribed_RNA"/>
</dbReference>
<keyword evidence="4" id="KW-0418">Kinase</keyword>
<reference evidence="4" key="1">
    <citation type="submission" date="2018-11" db="EMBL/GenBank/DDBJ databases">
        <title>Myxobolus squamalis genome and transcriptome.</title>
        <authorList>
            <person name="Yahalomi D."/>
            <person name="Atkinson S.D."/>
            <person name="Neuhof M."/>
            <person name="Chang E.S."/>
            <person name="Philippe H."/>
            <person name="Cartwright P."/>
            <person name="Bartholomew J.L."/>
            <person name="Huchon D."/>
        </authorList>
    </citation>
    <scope>NUCLEOTIDE SEQUENCE</scope>
    <source>
        <strain evidence="4">71B08</strain>
        <tissue evidence="4">Whole</tissue>
    </source>
</reference>
<dbReference type="GO" id="GO:0005524">
    <property type="term" value="F:ATP binding"/>
    <property type="evidence" value="ECO:0007669"/>
    <property type="project" value="UniProtKB-UniRule"/>
</dbReference>